<dbReference type="AlphaFoldDB" id="A0A8H3HIP1"/>
<proteinExistence type="predicted"/>
<dbReference type="InterPro" id="IPR027417">
    <property type="entry name" value="P-loop_NTPase"/>
</dbReference>
<reference evidence="3" key="1">
    <citation type="submission" date="2021-01" db="EMBL/GenBank/DDBJ databases">
        <authorList>
            <person name="Kaushik A."/>
        </authorList>
    </citation>
    <scope>NUCLEOTIDE SEQUENCE</scope>
    <source>
        <strain evidence="3">AG4-RS23</strain>
    </source>
</reference>
<dbReference type="Proteomes" id="UP000663861">
    <property type="component" value="Unassembled WGS sequence"/>
</dbReference>
<organism evidence="3 4">
    <name type="scientific">Rhizoctonia solani</name>
    <dbReference type="NCBI Taxonomy" id="456999"/>
    <lineage>
        <taxon>Eukaryota</taxon>
        <taxon>Fungi</taxon>
        <taxon>Dikarya</taxon>
        <taxon>Basidiomycota</taxon>
        <taxon>Agaricomycotina</taxon>
        <taxon>Agaricomycetes</taxon>
        <taxon>Cantharellales</taxon>
        <taxon>Ceratobasidiaceae</taxon>
        <taxon>Rhizoctonia</taxon>
    </lineage>
</organism>
<sequence length="444" mass="47859">PPDYPRVSIHVVSQLALSALGVFGGIDTLNLQVIAVATGYRTPPPPAQRGFHKRNEAYFNDVAPEHRFGASKHSIINLLTSGHLTVDDSLESCTQKVEAASIQYQGRQINYFDTPGFDDSCLTSAEQLALIGSFVSGLYEAANQAPNIHGILYVHRITDNKMAGSTLRNLRVLEKLLGPDAFKNLVFVTNIWGNQPDPKHVKFEQELITNPKYFESAIANGARAGVDYRICKDASEAQARERLSDLFLDSSPVTLQIQRDMVDNKSALWATTAGRFVNEEVKAIIKTLRELINELKFELAALSGGGEGRKKRIVLEQEEAEKNYEQAKKQEGILELTLEAIRAHPYWSTLVALVVVVAAGAIVLGSGKVIVVAKCTGAANLAASGTGTATAITASPMVGTLKATGTVDAMLSLEAWGVAAIVGWVIAAVGISKQRKNKDTPPAV</sequence>
<protein>
    <recommendedName>
        <fullName evidence="5">G domain-containing protein</fullName>
    </recommendedName>
</protein>
<keyword evidence="2" id="KW-0812">Transmembrane</keyword>
<name>A0A8H3HIP1_9AGAM</name>
<feature type="transmembrane region" description="Helical" evidence="2">
    <location>
        <begin position="346"/>
        <end position="365"/>
    </location>
</feature>
<feature type="transmembrane region" description="Helical" evidence="2">
    <location>
        <begin position="377"/>
        <end position="398"/>
    </location>
</feature>
<comment type="caution">
    <text evidence="3">The sequence shown here is derived from an EMBL/GenBank/DDBJ whole genome shotgun (WGS) entry which is preliminary data.</text>
</comment>
<keyword evidence="1" id="KW-0175">Coiled coil</keyword>
<dbReference type="CDD" id="cd00882">
    <property type="entry name" value="Ras_like_GTPase"/>
    <property type="match status" value="1"/>
</dbReference>
<evidence type="ECO:0008006" key="5">
    <source>
        <dbReference type="Google" id="ProtNLM"/>
    </source>
</evidence>
<keyword evidence="2" id="KW-1133">Transmembrane helix</keyword>
<evidence type="ECO:0000256" key="1">
    <source>
        <dbReference type="SAM" id="Coils"/>
    </source>
</evidence>
<feature type="transmembrane region" description="Helical" evidence="2">
    <location>
        <begin position="410"/>
        <end position="431"/>
    </location>
</feature>
<evidence type="ECO:0000313" key="4">
    <source>
        <dbReference type="Proteomes" id="UP000663861"/>
    </source>
</evidence>
<evidence type="ECO:0000313" key="3">
    <source>
        <dbReference type="EMBL" id="CAE6511464.1"/>
    </source>
</evidence>
<evidence type="ECO:0000256" key="2">
    <source>
        <dbReference type="SAM" id="Phobius"/>
    </source>
</evidence>
<keyword evidence="2" id="KW-0472">Membrane</keyword>
<accession>A0A8H3HIP1</accession>
<dbReference type="SUPFAM" id="SSF52540">
    <property type="entry name" value="P-loop containing nucleoside triphosphate hydrolases"/>
    <property type="match status" value="1"/>
</dbReference>
<dbReference type="Gene3D" id="3.40.50.300">
    <property type="entry name" value="P-loop containing nucleotide triphosphate hydrolases"/>
    <property type="match status" value="1"/>
</dbReference>
<dbReference type="EMBL" id="CAJMWY010003940">
    <property type="protein sequence ID" value="CAE6511464.1"/>
    <property type="molecule type" value="Genomic_DNA"/>
</dbReference>
<feature type="non-terminal residue" evidence="3">
    <location>
        <position position="1"/>
    </location>
</feature>
<gene>
    <name evidence="3" type="ORF">RDB_LOCUS138652</name>
</gene>
<feature type="coiled-coil region" evidence="1">
    <location>
        <begin position="278"/>
        <end position="337"/>
    </location>
</feature>